<reference evidence="2 3" key="1">
    <citation type="submission" date="2013-11" db="EMBL/GenBank/DDBJ databases">
        <title>Genome sequencing of Stegodyphus mimosarum.</title>
        <authorList>
            <person name="Bechsgaard J."/>
        </authorList>
    </citation>
    <scope>NUCLEOTIDE SEQUENCE [LARGE SCALE GENOMIC DNA]</scope>
</reference>
<evidence type="ECO:0000313" key="2">
    <source>
        <dbReference type="EMBL" id="KFM80043.1"/>
    </source>
</evidence>
<protein>
    <recommendedName>
        <fullName evidence="4">Secreted protein</fullName>
    </recommendedName>
</protein>
<accession>A0A087URQ4</accession>
<keyword evidence="1" id="KW-0732">Signal</keyword>
<proteinExistence type="predicted"/>
<feature type="non-terminal residue" evidence="2">
    <location>
        <position position="86"/>
    </location>
</feature>
<evidence type="ECO:0000256" key="1">
    <source>
        <dbReference type="SAM" id="SignalP"/>
    </source>
</evidence>
<dbReference type="EMBL" id="KK121234">
    <property type="protein sequence ID" value="KFM80043.1"/>
    <property type="molecule type" value="Genomic_DNA"/>
</dbReference>
<gene>
    <name evidence="2" type="ORF">X975_11055</name>
</gene>
<feature type="chain" id="PRO_5001830883" description="Secreted protein" evidence="1">
    <location>
        <begin position="19"/>
        <end position="86"/>
    </location>
</feature>
<sequence>RLLRRFPICLLLRLLFEAIVPFWSCGIQTARTDSSSCKGRSLPFLSSLPRSQPLVQCLSSFLSGYSPPHWHCYGQTADSHRHSTIL</sequence>
<feature type="signal peptide" evidence="1">
    <location>
        <begin position="1"/>
        <end position="18"/>
    </location>
</feature>
<name>A0A087URQ4_STEMI</name>
<dbReference type="Proteomes" id="UP000054359">
    <property type="component" value="Unassembled WGS sequence"/>
</dbReference>
<dbReference type="AlphaFoldDB" id="A0A087URQ4"/>
<feature type="non-terminal residue" evidence="2">
    <location>
        <position position="1"/>
    </location>
</feature>
<evidence type="ECO:0000313" key="3">
    <source>
        <dbReference type="Proteomes" id="UP000054359"/>
    </source>
</evidence>
<evidence type="ECO:0008006" key="4">
    <source>
        <dbReference type="Google" id="ProtNLM"/>
    </source>
</evidence>
<keyword evidence="3" id="KW-1185">Reference proteome</keyword>
<organism evidence="2 3">
    <name type="scientific">Stegodyphus mimosarum</name>
    <name type="common">African social velvet spider</name>
    <dbReference type="NCBI Taxonomy" id="407821"/>
    <lineage>
        <taxon>Eukaryota</taxon>
        <taxon>Metazoa</taxon>
        <taxon>Ecdysozoa</taxon>
        <taxon>Arthropoda</taxon>
        <taxon>Chelicerata</taxon>
        <taxon>Arachnida</taxon>
        <taxon>Araneae</taxon>
        <taxon>Araneomorphae</taxon>
        <taxon>Entelegynae</taxon>
        <taxon>Eresoidea</taxon>
        <taxon>Eresidae</taxon>
        <taxon>Stegodyphus</taxon>
    </lineage>
</organism>